<evidence type="ECO:0000313" key="2">
    <source>
        <dbReference type="Proteomes" id="UP000651852"/>
    </source>
</evidence>
<dbReference type="Gene3D" id="3.40.1000.10">
    <property type="entry name" value="Mog1/PsbP, alpha/beta/alpha sandwich"/>
    <property type="match status" value="1"/>
</dbReference>
<accession>A0ABR7AYD9</accession>
<evidence type="ECO:0000313" key="1">
    <source>
        <dbReference type="EMBL" id="MBC3949954.1"/>
    </source>
</evidence>
<protein>
    <submittedName>
        <fullName evidence="1">DcrB-related protein</fullName>
    </submittedName>
</protein>
<dbReference type="Pfam" id="PF08786">
    <property type="entry name" value="DcrB"/>
    <property type="match status" value="1"/>
</dbReference>
<gene>
    <name evidence="1" type="ORF">H8S59_09250</name>
</gene>
<keyword evidence="2" id="KW-1185">Reference proteome</keyword>
<dbReference type="InterPro" id="IPR016123">
    <property type="entry name" value="Mog1/PsbP_a/b/a-sand"/>
</dbReference>
<name>A0ABR7AYD9_9PSED</name>
<dbReference type="EMBL" id="JACONW010000031">
    <property type="protein sequence ID" value="MBC3949954.1"/>
    <property type="molecule type" value="Genomic_DNA"/>
</dbReference>
<dbReference type="RefSeq" id="WP_187521208.1">
    <property type="nucleotide sequence ID" value="NZ_JACONW010000031.1"/>
</dbReference>
<comment type="caution">
    <text evidence="1">The sequence shown here is derived from an EMBL/GenBank/DDBJ whole genome shotgun (WGS) entry which is preliminary data.</text>
</comment>
<proteinExistence type="predicted"/>
<sequence length="144" mass="16370">MPLYRLQEADLDIPDAWQDQSINIFKLPAVGTAKEASFVISRDPSQGDALFADYIEAQLSSAEQQLPGFKLIKRWDFVLHAHAATLLDYSWQREGRELMLRQVFVERKPAVLITTLTTTVDDLIHHEPAWKQAMQSMIPLPPAV</sequence>
<organism evidence="1 2">
    <name type="scientific">Pseudomonas folii</name>
    <dbReference type="NCBI Taxonomy" id="2762593"/>
    <lineage>
        <taxon>Bacteria</taxon>
        <taxon>Pseudomonadati</taxon>
        <taxon>Pseudomonadota</taxon>
        <taxon>Gammaproteobacteria</taxon>
        <taxon>Pseudomonadales</taxon>
        <taxon>Pseudomonadaceae</taxon>
        <taxon>Pseudomonas</taxon>
    </lineage>
</organism>
<reference evidence="1 2" key="1">
    <citation type="submission" date="2020-08" db="EMBL/GenBank/DDBJ databases">
        <title>Putative novel bacterial strains isolated from necrotic wheat leaf tissues caused by Xanthomonas translucens.</title>
        <authorList>
            <person name="Tambong J.T."/>
        </authorList>
    </citation>
    <scope>NUCLEOTIDE SEQUENCE [LARGE SCALE GENOMIC DNA]</scope>
    <source>
        <strain evidence="1 2">DOAB 1069</strain>
    </source>
</reference>
<dbReference type="Proteomes" id="UP000651852">
    <property type="component" value="Unassembled WGS sequence"/>
</dbReference>
<dbReference type="InterPro" id="IPR014894">
    <property type="entry name" value="DcrB/EagT6"/>
</dbReference>
<dbReference type="SUPFAM" id="SSF55724">
    <property type="entry name" value="Mog1p/PsbP-like"/>
    <property type="match status" value="1"/>
</dbReference>